<feature type="region of interest" description="Disordered" evidence="1">
    <location>
        <begin position="1"/>
        <end position="21"/>
    </location>
</feature>
<dbReference type="PATRIC" id="fig|1613.112.peg.452"/>
<proteinExistence type="predicted"/>
<gene>
    <name evidence="2" type="ORF">LACFE_CDS0430</name>
</gene>
<protein>
    <submittedName>
        <fullName evidence="2">Uncharacterized protein</fullName>
    </submittedName>
</protein>
<dbReference type="EMBL" id="CP017151">
    <property type="protein sequence ID" value="AOR73902.1"/>
    <property type="molecule type" value="Genomic_DNA"/>
</dbReference>
<evidence type="ECO:0000313" key="3">
    <source>
        <dbReference type="Proteomes" id="UP000094714"/>
    </source>
</evidence>
<dbReference type="AlphaFoldDB" id="A0A1D7ZVR1"/>
<evidence type="ECO:0000313" key="2">
    <source>
        <dbReference type="EMBL" id="AOR73902.1"/>
    </source>
</evidence>
<sequence length="46" mass="4946">MPVQPSATDVDSFTATQTGTNSWQFTGTVNGKTYTYNVSPTSITEN</sequence>
<evidence type="ECO:0000256" key="1">
    <source>
        <dbReference type="SAM" id="MobiDB-lite"/>
    </source>
</evidence>
<name>A0A1D7ZVR1_LIMFE</name>
<accession>A0A1D7ZVR1</accession>
<dbReference type="Proteomes" id="UP000094714">
    <property type="component" value="Chromosome"/>
</dbReference>
<reference evidence="2 3" key="1">
    <citation type="submission" date="2016-09" db="EMBL/GenBank/DDBJ databases">
        <title>Genome Sequence of the Lactobacillus fermentum strain NCC2970 (CNCM I-5068).</title>
        <authorList>
            <person name="Barretto C."/>
            <person name="Ngom-Bru C."/>
            <person name="Genevaz A."/>
            <person name="Fournier C."/>
            <person name="Moine D."/>
            <person name="Kassam M."/>
            <person name="Iltis A."/>
            <person name="Sagory-Zalkind P."/>
            <person name="Faucherand G."/>
            <person name="Descombes P."/>
            <person name="Duboux S."/>
        </authorList>
    </citation>
    <scope>NUCLEOTIDE SEQUENCE [LARGE SCALE GENOMIC DNA]</scope>
    <source>
        <strain evidence="2 3">NCC2970</strain>
    </source>
</reference>
<dbReference type="RefSeq" id="WP_274983067.1">
    <property type="nucleotide sequence ID" value="NZ_CP118092.1"/>
</dbReference>
<organism evidence="2 3">
    <name type="scientific">Limosilactobacillus fermentum</name>
    <name type="common">Lactobacillus fermentum</name>
    <dbReference type="NCBI Taxonomy" id="1613"/>
    <lineage>
        <taxon>Bacteria</taxon>
        <taxon>Bacillati</taxon>
        <taxon>Bacillota</taxon>
        <taxon>Bacilli</taxon>
        <taxon>Lactobacillales</taxon>
        <taxon>Lactobacillaceae</taxon>
        <taxon>Limosilactobacillus</taxon>
    </lineage>
</organism>